<comment type="caution">
    <text evidence="1">The sequence shown here is derived from an EMBL/GenBank/DDBJ whole genome shotgun (WGS) entry which is preliminary data.</text>
</comment>
<evidence type="ECO:0008006" key="3">
    <source>
        <dbReference type="Google" id="ProtNLM"/>
    </source>
</evidence>
<name>A0AAD4ZKV5_PRUDU</name>
<dbReference type="EMBL" id="JAJFAZ020000001">
    <property type="protein sequence ID" value="KAI5349163.1"/>
    <property type="molecule type" value="Genomic_DNA"/>
</dbReference>
<sequence length="153" mass="17601">MRVLRYLRSTPGQGLFFPVGNEMKLTAYCDSDWEGCPTTRRSTSGYCVFLGNSLISWRTKRQKTVSLSSAEAEYRAMTVLAVKLLGCVIYCKTYNSQTQDQLLYTVITKQRCTYLPIQCSMTELDTLKSIVILSGIKFWIEQWLQDIFHPNNK</sequence>
<accession>A0AAD4ZKV5</accession>
<evidence type="ECO:0000313" key="2">
    <source>
        <dbReference type="Proteomes" id="UP001054821"/>
    </source>
</evidence>
<reference evidence="1 2" key="1">
    <citation type="journal article" date="2022" name="G3 (Bethesda)">
        <title>Whole-genome sequence and methylome profiling of the almond [Prunus dulcis (Mill.) D.A. Webb] cultivar 'Nonpareil'.</title>
        <authorList>
            <person name="D'Amico-Willman K.M."/>
            <person name="Ouma W.Z."/>
            <person name="Meulia T."/>
            <person name="Sideli G.M."/>
            <person name="Gradziel T.M."/>
            <person name="Fresnedo-Ramirez J."/>
        </authorList>
    </citation>
    <scope>NUCLEOTIDE SEQUENCE [LARGE SCALE GENOMIC DNA]</scope>
    <source>
        <strain evidence="1">Clone GOH B32 T37-40</strain>
    </source>
</reference>
<evidence type="ECO:0000313" key="1">
    <source>
        <dbReference type="EMBL" id="KAI5349163.1"/>
    </source>
</evidence>
<dbReference type="PANTHER" id="PTHR11439:SF470">
    <property type="entry name" value="CYSTEINE-RICH RLK (RECEPTOR-LIKE PROTEIN KINASE) 8"/>
    <property type="match status" value="1"/>
</dbReference>
<gene>
    <name evidence="1" type="ORF">L3X38_002050</name>
</gene>
<keyword evidence="2" id="KW-1185">Reference proteome</keyword>
<dbReference type="AlphaFoldDB" id="A0AAD4ZKV5"/>
<protein>
    <recommendedName>
        <fullName evidence="3">Mitochondrial protein</fullName>
    </recommendedName>
</protein>
<dbReference type="Proteomes" id="UP001054821">
    <property type="component" value="Chromosome 1"/>
</dbReference>
<dbReference type="CDD" id="cd09272">
    <property type="entry name" value="RNase_HI_RT_Ty1"/>
    <property type="match status" value="1"/>
</dbReference>
<dbReference type="PANTHER" id="PTHR11439">
    <property type="entry name" value="GAG-POL-RELATED RETROTRANSPOSON"/>
    <property type="match status" value="1"/>
</dbReference>
<proteinExistence type="predicted"/>
<organism evidence="1 2">
    <name type="scientific">Prunus dulcis</name>
    <name type="common">Almond</name>
    <name type="synonym">Amygdalus dulcis</name>
    <dbReference type="NCBI Taxonomy" id="3755"/>
    <lineage>
        <taxon>Eukaryota</taxon>
        <taxon>Viridiplantae</taxon>
        <taxon>Streptophyta</taxon>
        <taxon>Embryophyta</taxon>
        <taxon>Tracheophyta</taxon>
        <taxon>Spermatophyta</taxon>
        <taxon>Magnoliopsida</taxon>
        <taxon>eudicotyledons</taxon>
        <taxon>Gunneridae</taxon>
        <taxon>Pentapetalae</taxon>
        <taxon>rosids</taxon>
        <taxon>fabids</taxon>
        <taxon>Rosales</taxon>
        <taxon>Rosaceae</taxon>
        <taxon>Amygdaloideae</taxon>
        <taxon>Amygdaleae</taxon>
        <taxon>Prunus</taxon>
    </lineage>
</organism>